<reference evidence="1" key="2">
    <citation type="submission" date="2015-06" db="UniProtKB">
        <authorList>
            <consortium name="EnsemblPlants"/>
        </authorList>
    </citation>
    <scope>IDENTIFICATION</scope>
    <source>
        <strain evidence="1">cv. Heinz 1706</strain>
    </source>
</reference>
<sequence length="122" mass="13492">MSGRGSLLDAVQLAEILGTTRVRSPQVSVLWGAFKNIRQGPRTLSTVHHSLNYSVMQYLLNTKKKMHFVPVIVLNHFVAPGVAELSSIYILKCSFSHVSLMADSKSIPSFILLSYKRGIPPP</sequence>
<dbReference type="Gramene" id="Solyc01g058420.1.1">
    <property type="protein sequence ID" value="Solyc01g058420.1.1"/>
    <property type="gene ID" value="Solyc01g058420.1"/>
</dbReference>
<dbReference type="InParanoid" id="K4AW50"/>
<keyword evidence="2" id="KW-1185">Reference proteome</keyword>
<dbReference type="PaxDb" id="4081-Solyc01g058420.1.1"/>
<organism evidence="1">
    <name type="scientific">Solanum lycopersicum</name>
    <name type="common">Tomato</name>
    <name type="synonym">Lycopersicon esculentum</name>
    <dbReference type="NCBI Taxonomy" id="4081"/>
    <lineage>
        <taxon>Eukaryota</taxon>
        <taxon>Viridiplantae</taxon>
        <taxon>Streptophyta</taxon>
        <taxon>Embryophyta</taxon>
        <taxon>Tracheophyta</taxon>
        <taxon>Spermatophyta</taxon>
        <taxon>Magnoliopsida</taxon>
        <taxon>eudicotyledons</taxon>
        <taxon>Gunneridae</taxon>
        <taxon>Pentapetalae</taxon>
        <taxon>asterids</taxon>
        <taxon>lamiids</taxon>
        <taxon>Solanales</taxon>
        <taxon>Solanaceae</taxon>
        <taxon>Solanoideae</taxon>
        <taxon>Solaneae</taxon>
        <taxon>Solanum</taxon>
        <taxon>Solanum subgen. Lycopersicon</taxon>
    </lineage>
</organism>
<dbReference type="PANTHER" id="PTHR35928">
    <property type="entry name" value="RIBOSOMAL PROTEIN S3, MITOCHONDRIAL"/>
    <property type="match status" value="1"/>
</dbReference>
<reference evidence="1" key="1">
    <citation type="journal article" date="2012" name="Nature">
        <title>The tomato genome sequence provides insights into fleshy fruit evolution.</title>
        <authorList>
            <consortium name="Tomato Genome Consortium"/>
        </authorList>
    </citation>
    <scope>NUCLEOTIDE SEQUENCE [LARGE SCALE GENOMIC DNA]</scope>
    <source>
        <strain evidence="1">cv. Heinz 1706</strain>
    </source>
</reference>
<dbReference type="AlphaFoldDB" id="K4AW50"/>
<evidence type="ECO:0000313" key="1">
    <source>
        <dbReference type="EnsemblPlants" id="Solyc01g058420.1.1"/>
    </source>
</evidence>
<dbReference type="eggNOG" id="KOG4768">
    <property type="taxonomic scope" value="Eukaryota"/>
</dbReference>
<dbReference type="InterPro" id="IPR044954">
    <property type="entry name" value="Ribosomal_uS3m_plant"/>
</dbReference>
<dbReference type="HOGENOM" id="CLU_2030764_0_0_1"/>
<dbReference type="EnsemblPlants" id="Solyc01g058420.1.1">
    <property type="protein sequence ID" value="Solyc01g058420.1.1"/>
    <property type="gene ID" value="Solyc01g058420.1"/>
</dbReference>
<dbReference type="Proteomes" id="UP000004994">
    <property type="component" value="Chromosome 1"/>
</dbReference>
<evidence type="ECO:0000313" key="2">
    <source>
        <dbReference type="Proteomes" id="UP000004994"/>
    </source>
</evidence>
<dbReference type="PANTHER" id="PTHR35928:SF2">
    <property type="entry name" value="SMALL RIBOSOMAL SUBUNIT PROTEIN US3M"/>
    <property type="match status" value="1"/>
</dbReference>
<protein>
    <submittedName>
        <fullName evidence="1">Uncharacterized protein</fullName>
    </submittedName>
</protein>
<proteinExistence type="predicted"/>
<name>K4AW50_SOLLC</name>
<accession>K4AW50</accession>